<accession>A0A645EP23</accession>
<name>A0A645EP23_9ZZZZ</name>
<sequence length="34" mass="3979">MIGEIVDNGEFTPIENAYKIAENIAYYNIKKRLF</sequence>
<evidence type="ECO:0000313" key="1">
    <source>
        <dbReference type="EMBL" id="MPN02293.1"/>
    </source>
</evidence>
<proteinExistence type="predicted"/>
<dbReference type="EMBL" id="VSSQ01048247">
    <property type="protein sequence ID" value="MPN02293.1"/>
    <property type="molecule type" value="Genomic_DNA"/>
</dbReference>
<protein>
    <submittedName>
        <fullName evidence="1">Uncharacterized protein</fullName>
    </submittedName>
</protein>
<dbReference type="AlphaFoldDB" id="A0A645EP23"/>
<gene>
    <name evidence="1" type="ORF">SDC9_149507</name>
</gene>
<organism evidence="1">
    <name type="scientific">bioreactor metagenome</name>
    <dbReference type="NCBI Taxonomy" id="1076179"/>
    <lineage>
        <taxon>unclassified sequences</taxon>
        <taxon>metagenomes</taxon>
        <taxon>ecological metagenomes</taxon>
    </lineage>
</organism>
<comment type="caution">
    <text evidence="1">The sequence shown here is derived from an EMBL/GenBank/DDBJ whole genome shotgun (WGS) entry which is preliminary data.</text>
</comment>
<reference evidence="1" key="1">
    <citation type="submission" date="2019-08" db="EMBL/GenBank/DDBJ databases">
        <authorList>
            <person name="Kucharzyk K."/>
            <person name="Murdoch R.W."/>
            <person name="Higgins S."/>
            <person name="Loffler F."/>
        </authorList>
    </citation>
    <scope>NUCLEOTIDE SEQUENCE</scope>
</reference>